<dbReference type="GO" id="GO:0003720">
    <property type="term" value="F:telomerase activity"/>
    <property type="evidence" value="ECO:0007669"/>
    <property type="project" value="TreeGrafter"/>
</dbReference>
<dbReference type="PANTHER" id="PTHR46734">
    <property type="entry name" value="TELOMERIC REPEAT-BINDING FACTOR 1 TERF1"/>
    <property type="match status" value="1"/>
</dbReference>
<dbReference type="GO" id="GO:0007004">
    <property type="term" value="P:telomere maintenance via telomerase"/>
    <property type="evidence" value="ECO:0007669"/>
    <property type="project" value="TreeGrafter"/>
</dbReference>
<dbReference type="AlphaFoldDB" id="A0A8C0XGV4"/>
<comment type="subcellular location">
    <subcellularLocation>
        <location evidence="4">Nucleus</location>
    </subcellularLocation>
</comment>
<evidence type="ECO:0000256" key="2">
    <source>
        <dbReference type="ARBA" id="ARBA00023125"/>
    </source>
</evidence>
<keyword evidence="2 4" id="KW-0238">DNA-binding</keyword>
<keyword evidence="4" id="KW-0158">Chromosome</keyword>
<dbReference type="Pfam" id="PF08558">
    <property type="entry name" value="TRF"/>
    <property type="match status" value="1"/>
</dbReference>
<dbReference type="GO" id="GO:0008017">
    <property type="term" value="F:microtubule binding"/>
    <property type="evidence" value="ECO:0007669"/>
    <property type="project" value="TreeGrafter"/>
</dbReference>
<comment type="subunit">
    <text evidence="4">Homodimer.</text>
</comment>
<sequence>MAEAAGSATPSPRGCADGKDEASLLEPETVATARDDPEHFDCQELLACQVQLGVAEEEEEDADLVAEAEAVAAGWMLDFLCLSLCRAFRDGRSEDFHRARDSAEAIIHGLSSLTAYQLRTIYICQFLTRIAAGKSLDAQFESDERITPLESALTIWASIEKEHDKLHEEIQNLIKIQAVAVCMENGSFKEAEEVFERVFGDPDAHTPLGRKLLMIISQKATFHSFLQHFSYNHMMEKIKSYVNYILNEKSSTFLMKAAVKVVESEKARKARTVSSPDKSNGNNVEMETEVNSDKGESVSDKHSAVHESSEGTVSLLRSHKNLFLSKLKHGSRQQDFSKKEERVGALPSEYSYCSFRNGEMICPQKLSHPLPHDYNTKEYFRKSKHSDKLVIVVWLHIWSSILFHWSSCLFLCQYHAVFIVIAL</sequence>
<evidence type="ECO:0000259" key="6">
    <source>
        <dbReference type="Pfam" id="PF08558"/>
    </source>
</evidence>
<dbReference type="GO" id="GO:0071532">
    <property type="term" value="F:ankyrin repeat binding"/>
    <property type="evidence" value="ECO:0007669"/>
    <property type="project" value="TreeGrafter"/>
</dbReference>
<comment type="function">
    <text evidence="4">Binds the telomeric double-stranded 5'-TTAGGG-3' repeat.</text>
</comment>
<dbReference type="Ensembl" id="ENSCCNT00000035879.1">
    <property type="protein sequence ID" value="ENSCCNP00000028403.1"/>
    <property type="gene ID" value="ENSCCNG00000027358.1"/>
</dbReference>
<dbReference type="InterPro" id="IPR013867">
    <property type="entry name" value="Telomere_rpt-bd_fac_dimer_dom"/>
</dbReference>
<dbReference type="InterPro" id="IPR017357">
    <property type="entry name" value="TERF1/2"/>
</dbReference>
<organism evidence="7">
    <name type="scientific">Castor canadensis</name>
    <name type="common">American beaver</name>
    <dbReference type="NCBI Taxonomy" id="51338"/>
    <lineage>
        <taxon>Eukaryota</taxon>
        <taxon>Metazoa</taxon>
        <taxon>Chordata</taxon>
        <taxon>Craniata</taxon>
        <taxon>Vertebrata</taxon>
        <taxon>Euteleostomi</taxon>
        <taxon>Mammalia</taxon>
        <taxon>Eutheria</taxon>
        <taxon>Euarchontoglires</taxon>
        <taxon>Glires</taxon>
        <taxon>Rodentia</taxon>
        <taxon>Castorimorpha</taxon>
        <taxon>Castoridae</taxon>
        <taxon>Castor</taxon>
    </lineage>
</organism>
<feature type="compositionally biased region" description="Basic and acidic residues" evidence="5">
    <location>
        <begin position="291"/>
        <end position="304"/>
    </location>
</feature>
<dbReference type="InterPro" id="IPR052450">
    <property type="entry name" value="TRBD-Containing_Protein"/>
</dbReference>
<evidence type="ECO:0000256" key="3">
    <source>
        <dbReference type="ARBA" id="ARBA00023242"/>
    </source>
</evidence>
<dbReference type="GO" id="GO:0042803">
    <property type="term" value="F:protein homodimerization activity"/>
    <property type="evidence" value="ECO:0007669"/>
    <property type="project" value="UniProtKB-UniRule"/>
</dbReference>
<keyword evidence="4" id="KW-0779">Telomere</keyword>
<dbReference type="Gene3D" id="1.25.40.210">
    <property type="entry name" value="Telomere repeat-binding factor, dimerisation domain"/>
    <property type="match status" value="1"/>
</dbReference>
<feature type="domain" description="Telomere repeat-binding factor dimerisation" evidence="6">
    <location>
        <begin position="75"/>
        <end position="266"/>
    </location>
</feature>
<protein>
    <recommendedName>
        <fullName evidence="4">Telomeric repeat-binding factor</fullName>
    </recommendedName>
</protein>
<dbReference type="GO" id="GO:0008156">
    <property type="term" value="P:negative regulation of DNA replication"/>
    <property type="evidence" value="ECO:0007669"/>
    <property type="project" value="TreeGrafter"/>
</dbReference>
<dbReference type="GO" id="GO:0000783">
    <property type="term" value="C:nuclear telomere cap complex"/>
    <property type="evidence" value="ECO:0007669"/>
    <property type="project" value="TreeGrafter"/>
</dbReference>
<dbReference type="GO" id="GO:0003691">
    <property type="term" value="F:double-stranded telomeric DNA binding"/>
    <property type="evidence" value="ECO:0007669"/>
    <property type="project" value="UniProtKB-UniRule"/>
</dbReference>
<dbReference type="GO" id="GO:0008301">
    <property type="term" value="F:DNA binding, bending"/>
    <property type="evidence" value="ECO:0007669"/>
    <property type="project" value="TreeGrafter"/>
</dbReference>
<dbReference type="SUPFAM" id="SSF63600">
    <property type="entry name" value="Telomeric repeat binding factor (TRF) dimerisation domain"/>
    <property type="match status" value="1"/>
</dbReference>
<feature type="region of interest" description="Disordered" evidence="5">
    <location>
        <begin position="267"/>
        <end position="304"/>
    </location>
</feature>
<keyword evidence="4" id="KW-0131">Cell cycle</keyword>
<dbReference type="FunFam" id="1.25.40.210:FF:000001">
    <property type="entry name" value="Telomeric repeat-binding factor"/>
    <property type="match status" value="1"/>
</dbReference>
<feature type="compositionally biased region" description="Polar residues" evidence="5">
    <location>
        <begin position="272"/>
        <end position="285"/>
    </location>
</feature>
<reference evidence="7" key="1">
    <citation type="submission" date="2023-09" db="UniProtKB">
        <authorList>
            <consortium name="Ensembl"/>
        </authorList>
    </citation>
    <scope>IDENTIFICATION</scope>
</reference>
<evidence type="ECO:0000256" key="5">
    <source>
        <dbReference type="SAM" id="MobiDB-lite"/>
    </source>
</evidence>
<dbReference type="PANTHER" id="PTHR46734:SF1">
    <property type="entry name" value="TELOMERIC REPEAT-BINDING FACTOR 1"/>
    <property type="match status" value="1"/>
</dbReference>
<dbReference type="CDD" id="cd00280">
    <property type="entry name" value="TRFH"/>
    <property type="match status" value="1"/>
</dbReference>
<evidence type="ECO:0000256" key="4">
    <source>
        <dbReference type="PIRNR" id="PIRNR038016"/>
    </source>
</evidence>
<feature type="region of interest" description="Disordered" evidence="5">
    <location>
        <begin position="1"/>
        <end position="22"/>
    </location>
</feature>
<name>A0A8C0XGV4_CASCN</name>
<keyword evidence="3 4" id="KW-0539">Nucleus</keyword>
<accession>A0A8C0XGV4</accession>
<evidence type="ECO:0000313" key="7">
    <source>
        <dbReference type="Ensembl" id="ENSCCNP00000028403.1"/>
    </source>
</evidence>
<gene>
    <name evidence="7" type="primary">Terf1</name>
</gene>
<dbReference type="InterPro" id="IPR036507">
    <property type="entry name" value="Telomere_rpt-bd_fac_dimer_sf"/>
</dbReference>
<keyword evidence="1" id="KW-0597">Phosphoprotein</keyword>
<evidence type="ECO:0000256" key="1">
    <source>
        <dbReference type="ARBA" id="ARBA00022553"/>
    </source>
</evidence>
<dbReference type="GO" id="GO:0098505">
    <property type="term" value="F:G-rich strand telomeric DNA binding"/>
    <property type="evidence" value="ECO:0007669"/>
    <property type="project" value="TreeGrafter"/>
</dbReference>
<dbReference type="PIRSF" id="PIRSF038016">
    <property type="entry name" value="Telomere_bd-1_Pin2"/>
    <property type="match status" value="1"/>
</dbReference>
<proteinExistence type="predicted"/>
<dbReference type="GO" id="GO:1905839">
    <property type="term" value="P:negative regulation of telomeric D-loop disassembly"/>
    <property type="evidence" value="ECO:0007669"/>
    <property type="project" value="TreeGrafter"/>
</dbReference>